<keyword evidence="3" id="KW-1185">Reference proteome</keyword>
<dbReference type="InterPro" id="IPR016186">
    <property type="entry name" value="C-type_lectin-like/link_sf"/>
</dbReference>
<organism evidence="2 3">
    <name type="scientific">Paramuricea clavata</name>
    <name type="common">Red gorgonian</name>
    <name type="synonym">Violescent sea-whip</name>
    <dbReference type="NCBI Taxonomy" id="317549"/>
    <lineage>
        <taxon>Eukaryota</taxon>
        <taxon>Metazoa</taxon>
        <taxon>Cnidaria</taxon>
        <taxon>Anthozoa</taxon>
        <taxon>Octocorallia</taxon>
        <taxon>Malacalcyonacea</taxon>
        <taxon>Plexauridae</taxon>
        <taxon>Paramuricea</taxon>
    </lineage>
</organism>
<dbReference type="Pfam" id="PF00059">
    <property type="entry name" value="Lectin_C"/>
    <property type="match status" value="1"/>
</dbReference>
<dbReference type="OrthoDB" id="5971167at2759"/>
<dbReference type="Proteomes" id="UP001152795">
    <property type="component" value="Unassembled WGS sequence"/>
</dbReference>
<dbReference type="CDD" id="cd00037">
    <property type="entry name" value="CLECT"/>
    <property type="match status" value="1"/>
</dbReference>
<dbReference type="InterPro" id="IPR018378">
    <property type="entry name" value="C-type_lectin_CS"/>
</dbReference>
<reference evidence="2" key="1">
    <citation type="submission" date="2020-04" db="EMBL/GenBank/DDBJ databases">
        <authorList>
            <person name="Alioto T."/>
            <person name="Alioto T."/>
            <person name="Gomez Garrido J."/>
        </authorList>
    </citation>
    <scope>NUCLEOTIDE SEQUENCE</scope>
    <source>
        <strain evidence="2">A484AB</strain>
    </source>
</reference>
<accession>A0A6S7JAE5</accession>
<keyword evidence="1" id="KW-1015">Disulfide bond</keyword>
<evidence type="ECO:0000256" key="1">
    <source>
        <dbReference type="ARBA" id="ARBA00023157"/>
    </source>
</evidence>
<protein>
    <submittedName>
        <fullName evidence="2">Uncharacterized protein</fullName>
    </submittedName>
</protein>
<dbReference type="SMART" id="SM00034">
    <property type="entry name" value="CLECT"/>
    <property type="match status" value="1"/>
</dbReference>
<proteinExistence type="predicted"/>
<gene>
    <name evidence="2" type="ORF">PACLA_8A089005</name>
</gene>
<comment type="caution">
    <text evidence="2">The sequence shown here is derived from an EMBL/GenBank/DDBJ whole genome shotgun (WGS) entry which is preliminary data.</text>
</comment>
<feature type="non-terminal residue" evidence="2">
    <location>
        <position position="1"/>
    </location>
</feature>
<dbReference type="PROSITE" id="PS50041">
    <property type="entry name" value="C_TYPE_LECTIN_2"/>
    <property type="match status" value="1"/>
</dbReference>
<name>A0A6S7JAE5_PARCT</name>
<dbReference type="PANTHER" id="PTHR22803">
    <property type="entry name" value="MANNOSE, PHOSPHOLIPASE, LECTIN RECEPTOR RELATED"/>
    <property type="match status" value="1"/>
</dbReference>
<dbReference type="SUPFAM" id="SSF56436">
    <property type="entry name" value="C-type lectin-like"/>
    <property type="match status" value="1"/>
</dbReference>
<dbReference type="Gene3D" id="3.10.100.10">
    <property type="entry name" value="Mannose-Binding Protein A, subunit A"/>
    <property type="match status" value="1"/>
</dbReference>
<dbReference type="InterPro" id="IPR016187">
    <property type="entry name" value="CTDL_fold"/>
</dbReference>
<dbReference type="PROSITE" id="PS00615">
    <property type="entry name" value="C_TYPE_LECTIN_1"/>
    <property type="match status" value="1"/>
</dbReference>
<evidence type="ECO:0000313" key="3">
    <source>
        <dbReference type="Proteomes" id="UP001152795"/>
    </source>
</evidence>
<evidence type="ECO:0000313" key="2">
    <source>
        <dbReference type="EMBL" id="CAB4027568.1"/>
    </source>
</evidence>
<dbReference type="InterPro" id="IPR001304">
    <property type="entry name" value="C-type_lectin-like"/>
</dbReference>
<dbReference type="InterPro" id="IPR050111">
    <property type="entry name" value="C-type_lectin/snaclec_domain"/>
</dbReference>
<dbReference type="AlphaFoldDB" id="A0A6S7JAE5"/>
<dbReference type="EMBL" id="CACRXK020014881">
    <property type="protein sequence ID" value="CAB4027568.1"/>
    <property type="molecule type" value="Genomic_DNA"/>
</dbReference>
<sequence length="137" mass="15154">VCPCGWSKIGNKCYKFFAISANWNVARSSCQQNGGDLVIISSLIESNLLAREAKKRGLVASWIGYFRPRDQSADKFLSVCGVKPTYTNWAAGEPNDSGGRENCAHIYTAGVKVGQWNDGTCSSKIHYICEFNYLRCN</sequence>